<dbReference type="EMBL" id="CABFNO020001553">
    <property type="protein sequence ID" value="CAH0000083.1"/>
    <property type="molecule type" value="Genomic_DNA"/>
</dbReference>
<dbReference type="Pfam" id="PF12311">
    <property type="entry name" value="DUF3632"/>
    <property type="match status" value="1"/>
</dbReference>
<dbReference type="AlphaFoldDB" id="A0A9N9UXT8"/>
<keyword evidence="2" id="KW-1185">Reference proteome</keyword>
<comment type="caution">
    <text evidence="1">The sequence shown here is derived from an EMBL/GenBank/DDBJ whole genome shotgun (WGS) entry which is preliminary data.</text>
</comment>
<sequence length="295" mass="33506">MASTSESPELCPADAINDLVSPCPTREILLRMVNQDDVSTLSAVEEIVVLTRAASETDTLSGHANIVTATLIALAKRIPHDLQSKLVEFTVRLGQTTLPDLTEGGELCFLAGRTPVSFWSEMPDFKDRLADEWLRHSRVTHDDPLMDFDHANLVAFYAQLGTLKFQGLDHAIDWDHPHLRQIYRKISLSSQDVRVACMWFIYSPRKAWADVNVNSDDGSHPRLWRSWKNILRNYQFSDDDDSDLQISVARALDSMNKTEAELKINGSVPRVWQNGAQSPYRSPHDLIRHIEKLRF</sequence>
<dbReference type="Proteomes" id="UP000754883">
    <property type="component" value="Unassembled WGS sequence"/>
</dbReference>
<gene>
    <name evidence="1" type="ORF">CBYS24578_00002918</name>
</gene>
<dbReference type="OrthoDB" id="5133275at2759"/>
<dbReference type="InterPro" id="IPR022085">
    <property type="entry name" value="OpdG"/>
</dbReference>
<reference evidence="1" key="1">
    <citation type="submission" date="2021-10" db="EMBL/GenBank/DDBJ databases">
        <authorList>
            <person name="Piombo E."/>
        </authorList>
    </citation>
    <scope>NUCLEOTIDE SEQUENCE</scope>
</reference>
<proteinExistence type="predicted"/>
<protein>
    <submittedName>
        <fullName evidence="1">Uncharacterized protein</fullName>
    </submittedName>
</protein>
<organism evidence="1 2">
    <name type="scientific">Clonostachys byssicola</name>
    <dbReference type="NCBI Taxonomy" id="160290"/>
    <lineage>
        <taxon>Eukaryota</taxon>
        <taxon>Fungi</taxon>
        <taxon>Dikarya</taxon>
        <taxon>Ascomycota</taxon>
        <taxon>Pezizomycotina</taxon>
        <taxon>Sordariomycetes</taxon>
        <taxon>Hypocreomycetidae</taxon>
        <taxon>Hypocreales</taxon>
        <taxon>Bionectriaceae</taxon>
        <taxon>Clonostachys</taxon>
    </lineage>
</organism>
<accession>A0A9N9UXT8</accession>
<evidence type="ECO:0000313" key="2">
    <source>
        <dbReference type="Proteomes" id="UP000754883"/>
    </source>
</evidence>
<name>A0A9N9UXT8_9HYPO</name>
<evidence type="ECO:0000313" key="1">
    <source>
        <dbReference type="EMBL" id="CAH0000083.1"/>
    </source>
</evidence>